<dbReference type="GO" id="GO:0016757">
    <property type="term" value="F:glycosyltransferase activity"/>
    <property type="evidence" value="ECO:0007669"/>
    <property type="project" value="UniProtKB-KW"/>
</dbReference>
<dbReference type="EMBL" id="CP032327">
    <property type="protein sequence ID" value="QCO00349.1"/>
    <property type="molecule type" value="Genomic_DNA"/>
</dbReference>
<dbReference type="KEGG" id="aare:D3093_34415"/>
<keyword evidence="2" id="KW-0328">Glycosyltransferase</keyword>
<evidence type="ECO:0000256" key="1">
    <source>
        <dbReference type="ARBA" id="ARBA00006739"/>
    </source>
</evidence>
<dbReference type="PANTHER" id="PTHR43179:SF12">
    <property type="entry name" value="GALACTOFURANOSYLTRANSFERASE GLFT2"/>
    <property type="match status" value="1"/>
</dbReference>
<comment type="similarity">
    <text evidence="1">Belongs to the glycosyltransferase 2 family.</text>
</comment>
<dbReference type="InterPro" id="IPR029044">
    <property type="entry name" value="Nucleotide-diphossugar_trans"/>
</dbReference>
<name>A0A4D8PWS4_9PROT</name>
<dbReference type="PANTHER" id="PTHR43179">
    <property type="entry name" value="RHAMNOSYLTRANSFERASE WBBL"/>
    <property type="match status" value="1"/>
</dbReference>
<evidence type="ECO:0000256" key="4">
    <source>
        <dbReference type="SAM" id="MobiDB-lite"/>
    </source>
</evidence>
<dbReference type="Pfam" id="PF13692">
    <property type="entry name" value="Glyco_trans_1_4"/>
    <property type="match status" value="1"/>
</dbReference>
<feature type="domain" description="Glycosyltransferase 2-like" evidence="5">
    <location>
        <begin position="427"/>
        <end position="540"/>
    </location>
</feature>
<dbReference type="InterPro" id="IPR011990">
    <property type="entry name" value="TPR-like_helical_dom_sf"/>
</dbReference>
<gene>
    <name evidence="6" type="ORF">D3093_34415</name>
</gene>
<dbReference type="InterPro" id="IPR001173">
    <property type="entry name" value="Glyco_trans_2-like"/>
</dbReference>
<evidence type="ECO:0000313" key="6">
    <source>
        <dbReference type="EMBL" id="QCO00349.1"/>
    </source>
</evidence>
<dbReference type="Pfam" id="PF00535">
    <property type="entry name" value="Glycos_transf_2"/>
    <property type="match status" value="1"/>
</dbReference>
<geneLocation type="plasmid" evidence="6 7">
    <name>p6</name>
</geneLocation>
<accession>A0A4D8PWS4</accession>
<evidence type="ECO:0000256" key="2">
    <source>
        <dbReference type="ARBA" id="ARBA00022676"/>
    </source>
</evidence>
<dbReference type="Gene3D" id="3.40.50.2000">
    <property type="entry name" value="Glycogen Phosphorylase B"/>
    <property type="match status" value="1"/>
</dbReference>
<feature type="region of interest" description="Disordered" evidence="4">
    <location>
        <begin position="1098"/>
        <end position="1123"/>
    </location>
</feature>
<proteinExistence type="inferred from homology"/>
<evidence type="ECO:0000256" key="3">
    <source>
        <dbReference type="ARBA" id="ARBA00022679"/>
    </source>
</evidence>
<dbReference type="SUPFAM" id="SSF48452">
    <property type="entry name" value="TPR-like"/>
    <property type="match status" value="1"/>
</dbReference>
<evidence type="ECO:0000259" key="5">
    <source>
        <dbReference type="Pfam" id="PF00535"/>
    </source>
</evidence>
<dbReference type="Gene3D" id="1.25.40.10">
    <property type="entry name" value="Tetratricopeptide repeat domain"/>
    <property type="match status" value="1"/>
</dbReference>
<sequence length="1408" mass="149438">MRHAGRLGRRLAFRCRRHRVDHIAVRCSMTRTAWLTTAGDRLDAMLAEARLNDAEALAHQLLGIKDEHLRAVIALARCAAARGDIPTALRWSERAARLDPEDHSLAAFHGTLLVAAGRRDAARPILERLLAVTPLAMPGVALAQLLLLDGDVRTVELLARLLADYPVSATPHLANLAGAVVEATERPGWVTVDLGTRLAGAIRRPAGTRDGVVWIGVPGASGTDAERRTLLTAPLGAFLARFADAAETAGRDGGSLVRFSVTLDAEAGRLAGAPDLGMTLDGVPLFGVPLRLPRRLEAEGAVDVDGGRLYGWAWLPGNPQAPATLRITDAQGRSIQRAPDQRLAEARSLGLDEGRQAFSIDLMDSGLAPGLLTVTAGPEDTPLTGSPLRWTEGRLQTVPMPIGPRPRRDGTVPIVPASIVPAGVIDILIPVYAGRAETMACLQAVLESVAGLPCDVVVIEDASPEPALVEDLRTLAAQGRITLLSNARNLGFPATVNRGFQLHPDRDVVLLNADTLVAGDWLTRLRAAAYSAPDIGTVTPFSNDATILSYPAGDEEDDAPPGPEETAALHDAAARANNGRVIDLPTAVAFCTYIRRDCLTETGPFEEVLFGRGYGEENDFCLRAHRLGWRHVAAADAFVAHVGGRSFGRHKRVLTWRNIRVLNRLHPGYDALVGDFLKRDPLAGARRGLDLARWMAPRRTGGAPAPLLGSEGPADATAAVLVITLDLGGGVSRHIGERRHRHADEGLRTLLLAPHAVGEDGPPELCRLEDPQRRDLRHLIFRTAEEIDLLVGVLRRAGVVRVEIHHALNHDPSVLDLPSRLGVPYDMVIHDYSWICPRITMIGMDGRYCGEPAPSVCELCAVQPGPRIDEAISVAGLRHRSARLIAGARRVIVPSGDVARRLSRHVPGAALAIEDWDAAAPAPRPRPPRPPGERWRICLIGAIGDHKGRTILLECARDAVLRDLPLEFVIVGYTDDDGPLFATGRVFVTGRFREEEGEALVRAQDAHLAFLPSICPETWCYALSTAWKAGLEAVAFDIGAIAERIGKKGGGWLLPTGLTAAAINDALIGVLDDSTPSGVALLPVGDTVSATPVCRNAPSVEADSASTRPQSSEGTSPMFGSVTAPVSAPASDAQLGQITATAQKIIFKPGLFSVVVVGGGGVTAPDEFPLPSIHLAEAPNNPAGGRVSILGSQPGGWLAKPGDALVVKVEGEPVNMILTSYTNGKSPESSLNIQITRMDVVPAAPGAAPAMPAASVVPAAPVVPPPPRTVPLDIMMHMQRVGDLKFSNGDWAGSPGQRLWVEGFAIVPTGVLAPGDIEYKALTANGWETPWVEGGKLCGSRGMGTPLVGFAIRLRGAAAERFDCLYEGAFVSGQRTAQYRNGTPCRSDVIGDPLEGMLLRVVEKGAAA</sequence>
<evidence type="ECO:0000313" key="7">
    <source>
        <dbReference type="Proteomes" id="UP000298595"/>
    </source>
</evidence>
<reference evidence="6 7" key="1">
    <citation type="submission" date="2018-09" db="EMBL/GenBank/DDBJ databases">
        <title>Whole genome based analysis of evolution and adaptive divergence in Indian and Brazilian strains of Azospirillum brasilense.</title>
        <authorList>
            <person name="Singh C."/>
            <person name="Tripathi A.K."/>
        </authorList>
    </citation>
    <scope>NUCLEOTIDE SEQUENCE [LARGE SCALE GENOMIC DNA]</scope>
    <source>
        <strain evidence="6 7">MTCC4035</strain>
        <plasmid evidence="6 7">p6</plasmid>
    </source>
</reference>
<dbReference type="Gene3D" id="3.90.550.10">
    <property type="entry name" value="Spore Coat Polysaccharide Biosynthesis Protein SpsA, Chain A"/>
    <property type="match status" value="1"/>
</dbReference>
<dbReference type="SUPFAM" id="SSF53448">
    <property type="entry name" value="Nucleotide-diphospho-sugar transferases"/>
    <property type="match status" value="1"/>
</dbReference>
<feature type="compositionally biased region" description="Polar residues" evidence="4">
    <location>
        <begin position="1104"/>
        <end position="1115"/>
    </location>
</feature>
<dbReference type="SUPFAM" id="SSF53756">
    <property type="entry name" value="UDP-Glycosyltransferase/glycogen phosphorylase"/>
    <property type="match status" value="1"/>
</dbReference>
<keyword evidence="3 6" id="KW-0808">Transferase</keyword>
<protein>
    <submittedName>
        <fullName evidence="6">Glycosyltransferase</fullName>
    </submittedName>
</protein>
<organism evidence="6 7">
    <name type="scientific">Azospirillum argentinense</name>
    <dbReference type="NCBI Taxonomy" id="2970906"/>
    <lineage>
        <taxon>Bacteria</taxon>
        <taxon>Pseudomonadati</taxon>
        <taxon>Pseudomonadota</taxon>
        <taxon>Alphaproteobacteria</taxon>
        <taxon>Rhodospirillales</taxon>
        <taxon>Azospirillaceae</taxon>
        <taxon>Azospirillum</taxon>
    </lineage>
</organism>
<keyword evidence="6" id="KW-0614">Plasmid</keyword>
<dbReference type="Proteomes" id="UP000298595">
    <property type="component" value="Plasmid p6"/>
</dbReference>